<protein>
    <submittedName>
        <fullName evidence="1">Uncharacterized protein</fullName>
    </submittedName>
</protein>
<proteinExistence type="predicted"/>
<reference evidence="1" key="1">
    <citation type="submission" date="2018-02" db="EMBL/GenBank/DDBJ databases">
        <title>Rhizophora mucronata_Transcriptome.</title>
        <authorList>
            <person name="Meera S.P."/>
            <person name="Sreeshan A."/>
            <person name="Augustine A."/>
        </authorList>
    </citation>
    <scope>NUCLEOTIDE SEQUENCE</scope>
    <source>
        <tissue evidence="1">Leaf</tissue>
    </source>
</reference>
<evidence type="ECO:0000313" key="1">
    <source>
        <dbReference type="EMBL" id="MBX04813.1"/>
    </source>
</evidence>
<sequence>MRELSLSTCSNVGSNHNSHSIKVSATVLRWSTMAYGHRISDAYTLSFHV</sequence>
<dbReference type="EMBL" id="GGEC01024329">
    <property type="protein sequence ID" value="MBX04813.1"/>
    <property type="molecule type" value="Transcribed_RNA"/>
</dbReference>
<name>A0A2P2KGH3_RHIMU</name>
<dbReference type="AlphaFoldDB" id="A0A2P2KGH3"/>
<organism evidence="1">
    <name type="scientific">Rhizophora mucronata</name>
    <name type="common">Asiatic mangrove</name>
    <dbReference type="NCBI Taxonomy" id="61149"/>
    <lineage>
        <taxon>Eukaryota</taxon>
        <taxon>Viridiplantae</taxon>
        <taxon>Streptophyta</taxon>
        <taxon>Embryophyta</taxon>
        <taxon>Tracheophyta</taxon>
        <taxon>Spermatophyta</taxon>
        <taxon>Magnoliopsida</taxon>
        <taxon>eudicotyledons</taxon>
        <taxon>Gunneridae</taxon>
        <taxon>Pentapetalae</taxon>
        <taxon>rosids</taxon>
        <taxon>fabids</taxon>
        <taxon>Malpighiales</taxon>
        <taxon>Rhizophoraceae</taxon>
        <taxon>Rhizophora</taxon>
    </lineage>
</organism>
<accession>A0A2P2KGH3</accession>